<dbReference type="InterPro" id="IPR005804">
    <property type="entry name" value="FA_desaturase_dom"/>
</dbReference>
<feature type="transmembrane region" description="Helical" evidence="1">
    <location>
        <begin position="97"/>
        <end position="116"/>
    </location>
</feature>
<dbReference type="PANTHER" id="PTHR19353">
    <property type="entry name" value="FATTY ACID DESATURASE 2"/>
    <property type="match status" value="1"/>
</dbReference>
<keyword evidence="4" id="KW-0560">Oxidoreductase</keyword>
<organism evidence="3 5">
    <name type="scientific">Chitinophaga sancti</name>
    <dbReference type="NCBI Taxonomy" id="1004"/>
    <lineage>
        <taxon>Bacteria</taxon>
        <taxon>Pseudomonadati</taxon>
        <taxon>Bacteroidota</taxon>
        <taxon>Chitinophagia</taxon>
        <taxon>Chitinophagales</taxon>
        <taxon>Chitinophagaceae</taxon>
        <taxon>Chitinophaga</taxon>
    </lineage>
</organism>
<feature type="transmembrane region" description="Helical" evidence="1">
    <location>
        <begin position="64"/>
        <end position="85"/>
    </location>
</feature>
<reference evidence="4 6" key="2">
    <citation type="submission" date="2023-11" db="EMBL/GenBank/DDBJ databases">
        <title>MicrobeMod: A computational toolkit for identifying prokaryotic methylation and restriction-modification with nanopore sequencing.</title>
        <authorList>
            <person name="Crits-Christoph A."/>
            <person name="Kang S.C."/>
            <person name="Lee H."/>
            <person name="Ostrov N."/>
        </authorList>
    </citation>
    <scope>NUCLEOTIDE SEQUENCE [LARGE SCALE GENOMIC DNA]</scope>
    <source>
        <strain evidence="4 6">ATCC 23090</strain>
    </source>
</reference>
<dbReference type="GO" id="GO:0016717">
    <property type="term" value="F:oxidoreductase activity, acting on paired donors, with oxidation of a pair of donors resulting in the reduction of molecular oxygen to two molecules of water"/>
    <property type="evidence" value="ECO:0007669"/>
    <property type="project" value="TreeGrafter"/>
</dbReference>
<evidence type="ECO:0000313" key="5">
    <source>
        <dbReference type="Proteomes" id="UP000183788"/>
    </source>
</evidence>
<dbReference type="PANTHER" id="PTHR19353:SF19">
    <property type="entry name" value="DELTA(5) FATTY ACID DESATURASE C-RELATED"/>
    <property type="match status" value="1"/>
</dbReference>
<dbReference type="CDD" id="cd03506">
    <property type="entry name" value="Delta6-FADS-like"/>
    <property type="match status" value="1"/>
</dbReference>
<sequence length="365" mass="42159">MGKLVYNRKSIFFKALKIEIENYFVENGIEKTGNWKLYIKSFILILMALGSYIYLLAFNYSFPFGIVLSGLLGFILAGIGFNIMHDANHGCYSTKKWVNSLMGLTLNALGSNAFIWKQKHNIIHHTYTNVDGLDDDIAKSPVIRQSSTQVWKPVHRLQHIYLWLVYALSSILWIFVTDFMKYGTQKIYNTELKHMNFKEHFIFWLSKVLYVIFYIVIPVIFVGAQKWLIGFLCMHITLGLSLAVVFQLAHVVEETEFAFCSEDDVVIENEWAVHQLKTTANFSPGNFFITWYVGGLNYQIEHHLFPRISHVHYPALSKIVQLKCQEFGIQYNCIPTITAAIASHYNHMRSLGVNPHKKIEISNDI</sequence>
<protein>
    <submittedName>
        <fullName evidence="4">Acyl-CoA desaturase</fullName>
        <ecNumber evidence="4">1.14.19.-</ecNumber>
    </submittedName>
    <submittedName>
        <fullName evidence="3">Linoleoyl-CoA desaturase</fullName>
    </submittedName>
</protein>
<feature type="transmembrane region" description="Helical" evidence="1">
    <location>
        <begin position="201"/>
        <end position="221"/>
    </location>
</feature>
<reference evidence="3 5" key="1">
    <citation type="submission" date="2016-11" db="EMBL/GenBank/DDBJ databases">
        <authorList>
            <person name="Jaros S."/>
            <person name="Januszkiewicz K."/>
            <person name="Wedrychowicz H."/>
        </authorList>
    </citation>
    <scope>NUCLEOTIDE SEQUENCE [LARGE SCALE GENOMIC DNA]</scope>
    <source>
        <strain evidence="3 5">DSM 784</strain>
    </source>
</reference>
<dbReference type="RefSeq" id="WP_072356974.1">
    <property type="nucleotide sequence ID" value="NZ_CP139972.1"/>
</dbReference>
<keyword evidence="1" id="KW-0812">Transmembrane</keyword>
<keyword evidence="1" id="KW-0472">Membrane</keyword>
<dbReference type="EC" id="1.14.19.-" evidence="4"/>
<feature type="domain" description="Fatty acid desaturase" evidence="2">
    <location>
        <begin position="70"/>
        <end position="333"/>
    </location>
</feature>
<keyword evidence="1" id="KW-1133">Transmembrane helix</keyword>
<gene>
    <name evidence="3" type="ORF">SAMN05661012_00456</name>
    <name evidence="4" type="ORF">SR876_33010</name>
</gene>
<dbReference type="EMBL" id="CP140154">
    <property type="protein sequence ID" value="WQG89754.1"/>
    <property type="molecule type" value="Genomic_DNA"/>
</dbReference>
<feature type="transmembrane region" description="Helical" evidence="1">
    <location>
        <begin position="37"/>
        <end position="58"/>
    </location>
</feature>
<evidence type="ECO:0000259" key="2">
    <source>
        <dbReference type="Pfam" id="PF00487"/>
    </source>
</evidence>
<name>A0A1K1M4Y9_9BACT</name>
<feature type="transmembrane region" description="Helical" evidence="1">
    <location>
        <begin position="160"/>
        <end position="180"/>
    </location>
</feature>
<dbReference type="EMBL" id="FPIZ01000001">
    <property type="protein sequence ID" value="SFW18242.1"/>
    <property type="molecule type" value="Genomic_DNA"/>
</dbReference>
<evidence type="ECO:0000313" key="6">
    <source>
        <dbReference type="Proteomes" id="UP001326715"/>
    </source>
</evidence>
<dbReference type="OrthoDB" id="104711at2"/>
<dbReference type="PIRSF" id="PIRSF015921">
    <property type="entry name" value="FA_sphinglp_des"/>
    <property type="match status" value="1"/>
</dbReference>
<dbReference type="Proteomes" id="UP001326715">
    <property type="component" value="Chromosome"/>
</dbReference>
<dbReference type="AlphaFoldDB" id="A0A1K1M4Y9"/>
<dbReference type="Pfam" id="PF00487">
    <property type="entry name" value="FA_desaturase"/>
    <property type="match status" value="1"/>
</dbReference>
<accession>A0A1K1M4Y9</accession>
<dbReference type="GO" id="GO:0008610">
    <property type="term" value="P:lipid biosynthetic process"/>
    <property type="evidence" value="ECO:0007669"/>
    <property type="project" value="UniProtKB-ARBA"/>
</dbReference>
<dbReference type="GO" id="GO:0016020">
    <property type="term" value="C:membrane"/>
    <property type="evidence" value="ECO:0007669"/>
    <property type="project" value="TreeGrafter"/>
</dbReference>
<dbReference type="STRING" id="1004.SAMN05661012_00456"/>
<feature type="transmembrane region" description="Helical" evidence="1">
    <location>
        <begin position="227"/>
        <end position="249"/>
    </location>
</feature>
<keyword evidence="6" id="KW-1185">Reference proteome</keyword>
<evidence type="ECO:0000313" key="3">
    <source>
        <dbReference type="EMBL" id="SFW18242.1"/>
    </source>
</evidence>
<dbReference type="InterPro" id="IPR012171">
    <property type="entry name" value="Fatty_acid_desaturase"/>
</dbReference>
<proteinExistence type="predicted"/>
<dbReference type="Proteomes" id="UP000183788">
    <property type="component" value="Unassembled WGS sequence"/>
</dbReference>
<evidence type="ECO:0000313" key="4">
    <source>
        <dbReference type="EMBL" id="WQG89754.1"/>
    </source>
</evidence>
<evidence type="ECO:0000256" key="1">
    <source>
        <dbReference type="SAM" id="Phobius"/>
    </source>
</evidence>